<evidence type="ECO:0000313" key="1">
    <source>
        <dbReference type="EMBL" id="CAG8773408.1"/>
    </source>
</evidence>
<evidence type="ECO:0000313" key="2">
    <source>
        <dbReference type="Proteomes" id="UP000789920"/>
    </source>
</evidence>
<keyword evidence="2" id="KW-1185">Reference proteome</keyword>
<reference evidence="1" key="1">
    <citation type="submission" date="2021-06" db="EMBL/GenBank/DDBJ databases">
        <authorList>
            <person name="Kallberg Y."/>
            <person name="Tangrot J."/>
            <person name="Rosling A."/>
        </authorList>
    </citation>
    <scope>NUCLEOTIDE SEQUENCE</scope>
    <source>
        <strain evidence="1">MA461A</strain>
    </source>
</reference>
<accession>A0ACA9R267</accession>
<protein>
    <submittedName>
        <fullName evidence="1">8538_t:CDS:1</fullName>
    </submittedName>
</protein>
<dbReference type="Proteomes" id="UP000789920">
    <property type="component" value="Unassembled WGS sequence"/>
</dbReference>
<organism evidence="1 2">
    <name type="scientific">Racocetra persica</name>
    <dbReference type="NCBI Taxonomy" id="160502"/>
    <lineage>
        <taxon>Eukaryota</taxon>
        <taxon>Fungi</taxon>
        <taxon>Fungi incertae sedis</taxon>
        <taxon>Mucoromycota</taxon>
        <taxon>Glomeromycotina</taxon>
        <taxon>Glomeromycetes</taxon>
        <taxon>Diversisporales</taxon>
        <taxon>Gigasporaceae</taxon>
        <taxon>Racocetra</taxon>
    </lineage>
</organism>
<feature type="non-terminal residue" evidence="1">
    <location>
        <position position="1"/>
    </location>
</feature>
<sequence length="59" mass="6892">NYELPEENQASNFKFITKLGEPTKHDMWHVSKISDYNGIVDADCVKNLGDQREVWPNLR</sequence>
<name>A0ACA9R267_9GLOM</name>
<proteinExistence type="predicted"/>
<comment type="caution">
    <text evidence="1">The sequence shown here is derived from an EMBL/GenBank/DDBJ whole genome shotgun (WGS) entry which is preliminary data.</text>
</comment>
<gene>
    <name evidence="1" type="ORF">RPERSI_LOCUS16678</name>
</gene>
<dbReference type="EMBL" id="CAJVQC010041660">
    <property type="protein sequence ID" value="CAG8773408.1"/>
    <property type="molecule type" value="Genomic_DNA"/>
</dbReference>